<name>A0A158L4Q1_9BURK</name>
<reference evidence="2" key="1">
    <citation type="submission" date="2016-01" db="EMBL/GenBank/DDBJ databases">
        <authorList>
            <person name="Peeters C."/>
        </authorList>
    </citation>
    <scope>NUCLEOTIDE SEQUENCE [LARGE SCALE GENOMIC DNA]</scope>
    <source>
        <strain evidence="2">LMG 29317</strain>
    </source>
</reference>
<dbReference type="RefSeq" id="WP_061152363.1">
    <property type="nucleotide sequence ID" value="NZ_FCOM02000103.1"/>
</dbReference>
<protein>
    <submittedName>
        <fullName evidence="2">Molecular chaperone DnaJ</fullName>
    </submittedName>
</protein>
<proteinExistence type="predicted"/>
<gene>
    <name evidence="2" type="ORF">AWB74_08277</name>
</gene>
<evidence type="ECO:0000313" key="3">
    <source>
        <dbReference type="Proteomes" id="UP000055019"/>
    </source>
</evidence>
<sequence>MTKAIRQAVSIAPGHNKASLSRGQKAFNTLIRQIEKRRNRLRAWETVMPAFQKKYIDELLPLERESTDLHVKMVYRLDRAFEQKGLTKAERRTISELIAGLAGDLIEESEDAQLKVIYNRHSQSDYDSEAAAELEDMKLALEAMLGVELGDDIDMSSPDELLQRAHATMEEQHTHEAAANQAAEARRAKRKKSAKQLAAQAKQEAEQAELSQSIREVYRKLASALHPDREADPQERERKTGLMQRANQAYGKNDLLKLLELQLELEHIDQRAINDISEDRLKHYNKVLREQLGELDQEILHVEAGFRHTYGIPPFVEVSAGTVLRDLSNDIAGLRQSMRDLEADLLVFEDLKQFKGWLKHLKRRQAALHFDEMPF</sequence>
<dbReference type="OrthoDB" id="114754at2"/>
<feature type="region of interest" description="Disordered" evidence="1">
    <location>
        <begin position="167"/>
        <end position="204"/>
    </location>
</feature>
<dbReference type="EMBL" id="FCOM02000103">
    <property type="protein sequence ID" value="SAL87820.1"/>
    <property type="molecule type" value="Genomic_DNA"/>
</dbReference>
<dbReference type="SUPFAM" id="SSF46565">
    <property type="entry name" value="Chaperone J-domain"/>
    <property type="match status" value="1"/>
</dbReference>
<dbReference type="Proteomes" id="UP000055019">
    <property type="component" value="Unassembled WGS sequence"/>
</dbReference>
<dbReference type="Gene3D" id="1.10.287.110">
    <property type="entry name" value="DnaJ domain"/>
    <property type="match status" value="1"/>
</dbReference>
<dbReference type="AlphaFoldDB" id="A0A158L4Q1"/>
<comment type="caution">
    <text evidence="2">The sequence shown here is derived from an EMBL/GenBank/DDBJ whole genome shotgun (WGS) entry which is preliminary data.</text>
</comment>
<feature type="compositionally biased region" description="Basic and acidic residues" evidence="1">
    <location>
        <begin position="167"/>
        <end position="176"/>
    </location>
</feature>
<organism evidence="2 3">
    <name type="scientific">Caballeronia arvi</name>
    <dbReference type="NCBI Taxonomy" id="1777135"/>
    <lineage>
        <taxon>Bacteria</taxon>
        <taxon>Pseudomonadati</taxon>
        <taxon>Pseudomonadota</taxon>
        <taxon>Betaproteobacteria</taxon>
        <taxon>Burkholderiales</taxon>
        <taxon>Burkholderiaceae</taxon>
        <taxon>Caballeronia</taxon>
    </lineage>
</organism>
<keyword evidence="3" id="KW-1185">Reference proteome</keyword>
<evidence type="ECO:0000313" key="2">
    <source>
        <dbReference type="EMBL" id="SAL87820.1"/>
    </source>
</evidence>
<dbReference type="InterPro" id="IPR036869">
    <property type="entry name" value="J_dom_sf"/>
</dbReference>
<evidence type="ECO:0000256" key="1">
    <source>
        <dbReference type="SAM" id="MobiDB-lite"/>
    </source>
</evidence>
<accession>A0A158L4Q1</accession>